<gene>
    <name evidence="1" type="ORF">S06H3_33574</name>
</gene>
<feature type="non-terminal residue" evidence="1">
    <location>
        <position position="48"/>
    </location>
</feature>
<organism evidence="1">
    <name type="scientific">marine sediment metagenome</name>
    <dbReference type="NCBI Taxonomy" id="412755"/>
    <lineage>
        <taxon>unclassified sequences</taxon>
        <taxon>metagenomes</taxon>
        <taxon>ecological metagenomes</taxon>
    </lineage>
</organism>
<comment type="caution">
    <text evidence="1">The sequence shown here is derived from an EMBL/GenBank/DDBJ whole genome shotgun (WGS) entry which is preliminary data.</text>
</comment>
<dbReference type="Gene3D" id="3.40.50.300">
    <property type="entry name" value="P-loop containing nucleotide triphosphate hydrolases"/>
    <property type="match status" value="1"/>
</dbReference>
<dbReference type="GO" id="GO:0017111">
    <property type="term" value="F:ribonucleoside triphosphate phosphatase activity"/>
    <property type="evidence" value="ECO:0007669"/>
    <property type="project" value="InterPro"/>
</dbReference>
<dbReference type="Pfam" id="PF03266">
    <property type="entry name" value="NTPase_1"/>
    <property type="match status" value="1"/>
</dbReference>
<dbReference type="EMBL" id="BARV01020049">
    <property type="protein sequence ID" value="GAI22983.1"/>
    <property type="molecule type" value="Genomic_DNA"/>
</dbReference>
<protein>
    <recommendedName>
        <fullName evidence="2">AAA+ ATPase domain-containing protein</fullName>
    </recommendedName>
</protein>
<reference evidence="1" key="1">
    <citation type="journal article" date="2014" name="Front. Microbiol.">
        <title>High frequency of phylogenetically diverse reductive dehalogenase-homologous genes in deep subseafloor sedimentary metagenomes.</title>
        <authorList>
            <person name="Kawai M."/>
            <person name="Futagami T."/>
            <person name="Toyoda A."/>
            <person name="Takaki Y."/>
            <person name="Nishi S."/>
            <person name="Hori S."/>
            <person name="Arai W."/>
            <person name="Tsubouchi T."/>
            <person name="Morono Y."/>
            <person name="Uchiyama I."/>
            <person name="Ito T."/>
            <person name="Fujiyama A."/>
            <person name="Inagaki F."/>
            <person name="Takami H."/>
        </authorList>
    </citation>
    <scope>NUCLEOTIDE SEQUENCE</scope>
    <source>
        <strain evidence="1">Expedition CK06-06</strain>
    </source>
</reference>
<dbReference type="InterPro" id="IPR027417">
    <property type="entry name" value="P-loop_NTPase"/>
</dbReference>
<dbReference type="AlphaFoldDB" id="X1LVA9"/>
<dbReference type="InterPro" id="IPR004948">
    <property type="entry name" value="Nuc-triphosphatase_THEP1"/>
</dbReference>
<name>X1LVA9_9ZZZZ</name>
<dbReference type="SUPFAM" id="SSF52540">
    <property type="entry name" value="P-loop containing nucleoside triphosphate hydrolases"/>
    <property type="match status" value="1"/>
</dbReference>
<proteinExistence type="predicted"/>
<sequence length="48" mass="5062">MATVYLLTGGPGTGKTTVIRQAIARSKAKAGGFYTEEIRSGGTRQGFR</sequence>
<evidence type="ECO:0000313" key="1">
    <source>
        <dbReference type="EMBL" id="GAI22983.1"/>
    </source>
</evidence>
<accession>X1LVA9</accession>
<evidence type="ECO:0008006" key="2">
    <source>
        <dbReference type="Google" id="ProtNLM"/>
    </source>
</evidence>